<dbReference type="OrthoDB" id="9807210at2"/>
<dbReference type="SUPFAM" id="SSF51556">
    <property type="entry name" value="Metallo-dependent hydrolases"/>
    <property type="match status" value="1"/>
</dbReference>
<sequence>MADTGQNVNINVEGEKITAITSSASENTSGLTFENAIVFPGLINSHDHLDFNLFPQLGTDTYKNYSEWGKHLHSNYKAEIDAVLKIPQPLREKWGMYKNLIAGVTTVLNHGKNVGIKNKLINIYERKHDLHSVGFDRYWRLRLNNPFKRKLPVVIHAGEGTDRAAKKEIDTLLKWNLLKRDLIAIHGVAMRSEQARQFKALVWCPESNYYLLNKTAPINELKLDTKILFGTDSTLTGRWNIWDHIRLAQKNLMLHDIELYHSLNSTAAGIWGGHTGTLFLGYTADIVIAKKKETEHMDAFFATNPADILLVMSKGRIRLIDAELYPSIATSLKQRKYSLIKIGDSYKYVQGDLTGVIKAIKKYYPEAQLPVEIVPAKS</sequence>
<dbReference type="InterPro" id="IPR011059">
    <property type="entry name" value="Metal-dep_hydrolase_composite"/>
</dbReference>
<dbReference type="Pfam" id="PF01979">
    <property type="entry name" value="Amidohydro_1"/>
    <property type="match status" value="1"/>
</dbReference>
<evidence type="ECO:0000313" key="3">
    <source>
        <dbReference type="EMBL" id="SDS10428.1"/>
    </source>
</evidence>
<proteinExistence type="predicted"/>
<evidence type="ECO:0000256" key="1">
    <source>
        <dbReference type="ARBA" id="ARBA00022801"/>
    </source>
</evidence>
<evidence type="ECO:0000313" key="4">
    <source>
        <dbReference type="Proteomes" id="UP000199679"/>
    </source>
</evidence>
<protein>
    <submittedName>
        <fullName evidence="3">Cytosine/adenosine deaminase</fullName>
    </submittedName>
</protein>
<keyword evidence="1" id="KW-0378">Hydrolase</keyword>
<dbReference type="AlphaFoldDB" id="A0A1H1PGK7"/>
<dbReference type="InterPro" id="IPR006680">
    <property type="entry name" value="Amidohydro-rel"/>
</dbReference>
<organism evidence="3 4">
    <name type="scientific">Mucilaginibacter mallensis</name>
    <dbReference type="NCBI Taxonomy" id="652787"/>
    <lineage>
        <taxon>Bacteria</taxon>
        <taxon>Pseudomonadati</taxon>
        <taxon>Bacteroidota</taxon>
        <taxon>Sphingobacteriia</taxon>
        <taxon>Sphingobacteriales</taxon>
        <taxon>Sphingobacteriaceae</taxon>
        <taxon>Mucilaginibacter</taxon>
    </lineage>
</organism>
<accession>A0A1H1PGK7</accession>
<feature type="domain" description="Amidohydrolase-related" evidence="2">
    <location>
        <begin position="148"/>
        <end position="317"/>
    </location>
</feature>
<evidence type="ECO:0000259" key="2">
    <source>
        <dbReference type="Pfam" id="PF01979"/>
    </source>
</evidence>
<dbReference type="Proteomes" id="UP000199679">
    <property type="component" value="Chromosome I"/>
</dbReference>
<dbReference type="InterPro" id="IPR032466">
    <property type="entry name" value="Metal_Hydrolase"/>
</dbReference>
<dbReference type="PANTHER" id="PTHR43794:SF11">
    <property type="entry name" value="AMIDOHYDROLASE-RELATED DOMAIN-CONTAINING PROTEIN"/>
    <property type="match status" value="1"/>
</dbReference>
<keyword evidence="4" id="KW-1185">Reference proteome</keyword>
<dbReference type="Gene3D" id="2.30.40.10">
    <property type="entry name" value="Urease, subunit C, domain 1"/>
    <property type="match status" value="1"/>
</dbReference>
<dbReference type="STRING" id="652787.SAMN05216490_0547"/>
<gene>
    <name evidence="3" type="ORF">SAMN05216490_0547</name>
</gene>
<name>A0A1H1PGK7_MUCMA</name>
<dbReference type="Gene3D" id="3.20.20.140">
    <property type="entry name" value="Metal-dependent hydrolases"/>
    <property type="match status" value="2"/>
</dbReference>
<dbReference type="PANTHER" id="PTHR43794">
    <property type="entry name" value="AMINOHYDROLASE SSNA-RELATED"/>
    <property type="match status" value="1"/>
</dbReference>
<dbReference type="SUPFAM" id="SSF51338">
    <property type="entry name" value="Composite domain of metallo-dependent hydrolases"/>
    <property type="match status" value="1"/>
</dbReference>
<reference evidence="3 4" key="1">
    <citation type="submission" date="2016-10" db="EMBL/GenBank/DDBJ databases">
        <authorList>
            <person name="de Groot N.N."/>
        </authorList>
    </citation>
    <scope>NUCLEOTIDE SEQUENCE [LARGE SCALE GENOMIC DNA]</scope>
    <source>
        <strain evidence="3 4">MP1X4</strain>
    </source>
</reference>
<dbReference type="RefSeq" id="WP_157682026.1">
    <property type="nucleotide sequence ID" value="NZ_LT629740.1"/>
</dbReference>
<dbReference type="EMBL" id="LT629740">
    <property type="protein sequence ID" value="SDS10428.1"/>
    <property type="molecule type" value="Genomic_DNA"/>
</dbReference>
<dbReference type="GO" id="GO:0016810">
    <property type="term" value="F:hydrolase activity, acting on carbon-nitrogen (but not peptide) bonds"/>
    <property type="evidence" value="ECO:0007669"/>
    <property type="project" value="InterPro"/>
</dbReference>
<dbReference type="InterPro" id="IPR050287">
    <property type="entry name" value="MTA/SAH_deaminase"/>
</dbReference>